<proteinExistence type="predicted"/>
<protein>
    <submittedName>
        <fullName evidence="1">(African queen) hypothetical protein</fullName>
    </submittedName>
</protein>
<evidence type="ECO:0000313" key="1">
    <source>
        <dbReference type="EMBL" id="CAG9567377.1"/>
    </source>
</evidence>
<keyword evidence="2" id="KW-1185">Reference proteome</keyword>
<organism evidence="1 2">
    <name type="scientific">Danaus chrysippus</name>
    <name type="common">African queen</name>
    <dbReference type="NCBI Taxonomy" id="151541"/>
    <lineage>
        <taxon>Eukaryota</taxon>
        <taxon>Metazoa</taxon>
        <taxon>Ecdysozoa</taxon>
        <taxon>Arthropoda</taxon>
        <taxon>Hexapoda</taxon>
        <taxon>Insecta</taxon>
        <taxon>Pterygota</taxon>
        <taxon>Neoptera</taxon>
        <taxon>Endopterygota</taxon>
        <taxon>Lepidoptera</taxon>
        <taxon>Glossata</taxon>
        <taxon>Ditrysia</taxon>
        <taxon>Papilionoidea</taxon>
        <taxon>Nymphalidae</taxon>
        <taxon>Danainae</taxon>
        <taxon>Danaini</taxon>
        <taxon>Danaina</taxon>
        <taxon>Danaus</taxon>
        <taxon>Anosia</taxon>
    </lineage>
</organism>
<sequence>MLGFEGDISDEEWQLSRRRRRAHARNAAVRGAGGGRCCRGDDRWCPPLRQSAARHPTRLLYERPNARHLRTQVCLKHDLHHTSPETVSAHSLTPTGFFLGGFTRPEIAVDRSDTNTSSVPTVPADIHSPYEIRRSRTGQRFYVFISVTYLLFVGAVRSASARADVCFITRDLGSLRADVTTSAYALSLLCSCVVTI</sequence>
<comment type="caution">
    <text evidence="1">The sequence shown here is derived from an EMBL/GenBank/DDBJ whole genome shotgun (WGS) entry which is preliminary data.</text>
</comment>
<name>A0A8J2QQN4_9NEOP</name>
<dbReference type="AlphaFoldDB" id="A0A8J2QQN4"/>
<dbReference type="EMBL" id="CAKASE010000058">
    <property type="protein sequence ID" value="CAG9567377.1"/>
    <property type="molecule type" value="Genomic_DNA"/>
</dbReference>
<gene>
    <name evidence="1" type="ORF">DCHRY22_LOCUS7652</name>
</gene>
<reference evidence="1" key="1">
    <citation type="submission" date="2021-09" db="EMBL/GenBank/DDBJ databases">
        <authorList>
            <person name="Martin H S."/>
        </authorList>
    </citation>
    <scope>NUCLEOTIDE SEQUENCE</scope>
</reference>
<dbReference type="Proteomes" id="UP000789524">
    <property type="component" value="Unassembled WGS sequence"/>
</dbReference>
<evidence type="ECO:0000313" key="2">
    <source>
        <dbReference type="Proteomes" id="UP000789524"/>
    </source>
</evidence>
<accession>A0A8J2QQN4</accession>